<evidence type="ECO:0000256" key="5">
    <source>
        <dbReference type="ARBA" id="ARBA00022741"/>
    </source>
</evidence>
<comment type="function">
    <text evidence="13">Is responsible for the charging of tRNA(Phe) with phenylalanine in mitochondrial translation.</text>
</comment>
<reference evidence="17 18" key="1">
    <citation type="submission" date="2016-07" db="EMBL/GenBank/DDBJ databases">
        <title>Pervasive Adenine N6-methylation of Active Genes in Fungi.</title>
        <authorList>
            <consortium name="DOE Joint Genome Institute"/>
            <person name="Mondo S.J."/>
            <person name="Dannebaum R.O."/>
            <person name="Kuo R.C."/>
            <person name="Labutti K."/>
            <person name="Haridas S."/>
            <person name="Kuo A."/>
            <person name="Salamov A."/>
            <person name="Ahrendt S.R."/>
            <person name="Lipzen A."/>
            <person name="Sullivan W."/>
            <person name="Andreopoulos W.B."/>
            <person name="Clum A."/>
            <person name="Lindquist E."/>
            <person name="Daum C."/>
            <person name="Ramamoorthy G.K."/>
            <person name="Gryganskyi A."/>
            <person name="Culley D."/>
            <person name="Magnuson J.K."/>
            <person name="James T.Y."/>
            <person name="O'Malley M.A."/>
            <person name="Stajich J.E."/>
            <person name="Spatafora J.W."/>
            <person name="Visel A."/>
            <person name="Grigoriev I.V."/>
        </authorList>
    </citation>
    <scope>NUCLEOTIDE SEQUENCE [LARGE SCALE GENOMIC DNA]</scope>
    <source>
        <strain evidence="17 18">CBS 115471</strain>
    </source>
</reference>
<keyword evidence="6" id="KW-0067">ATP-binding</keyword>
<dbReference type="Pfam" id="PF01409">
    <property type="entry name" value="tRNA-synt_2d"/>
    <property type="match status" value="2"/>
</dbReference>
<dbReference type="FunFam" id="3.30.70.380:FF:000002">
    <property type="entry name" value="phenylalanine--tRNA ligase, mitochondrial"/>
    <property type="match status" value="1"/>
</dbReference>
<keyword evidence="8" id="KW-0809">Transit peptide</keyword>
<evidence type="ECO:0000259" key="16">
    <source>
        <dbReference type="PROSITE" id="PS51447"/>
    </source>
</evidence>
<dbReference type="FunFam" id="3.30.930.10:FF:000053">
    <property type="entry name" value="Phenylalanyl-tRNA synthetase mitochondrial"/>
    <property type="match status" value="1"/>
</dbReference>
<dbReference type="PANTHER" id="PTHR11538">
    <property type="entry name" value="PHENYLALANYL-TRNA SYNTHETASE"/>
    <property type="match status" value="1"/>
</dbReference>
<dbReference type="PROSITE" id="PS50862">
    <property type="entry name" value="AA_TRNA_LIGASE_II"/>
    <property type="match status" value="1"/>
</dbReference>
<dbReference type="InterPro" id="IPR004530">
    <property type="entry name" value="Phe-tRNA-synth_IIc_mito"/>
</dbReference>
<comment type="catalytic activity">
    <reaction evidence="12">
        <text>tRNA(Phe) + L-phenylalanine + ATP = L-phenylalanyl-tRNA(Phe) + AMP + diphosphate + H(+)</text>
        <dbReference type="Rhea" id="RHEA:19413"/>
        <dbReference type="Rhea" id="RHEA-COMP:9668"/>
        <dbReference type="Rhea" id="RHEA-COMP:9699"/>
        <dbReference type="ChEBI" id="CHEBI:15378"/>
        <dbReference type="ChEBI" id="CHEBI:30616"/>
        <dbReference type="ChEBI" id="CHEBI:33019"/>
        <dbReference type="ChEBI" id="CHEBI:58095"/>
        <dbReference type="ChEBI" id="CHEBI:78442"/>
        <dbReference type="ChEBI" id="CHEBI:78531"/>
        <dbReference type="ChEBI" id="CHEBI:456215"/>
        <dbReference type="EC" id="6.1.1.20"/>
    </reaction>
</comment>
<evidence type="ECO:0000256" key="1">
    <source>
        <dbReference type="ARBA" id="ARBA00004305"/>
    </source>
</evidence>
<dbReference type="GO" id="GO:0000049">
    <property type="term" value="F:tRNA binding"/>
    <property type="evidence" value="ECO:0007669"/>
    <property type="project" value="InterPro"/>
</dbReference>
<dbReference type="STRING" id="1231657.A0A1Y2A8A7"/>
<dbReference type="SUPFAM" id="SSF54991">
    <property type="entry name" value="Anticodon-binding domain of PheRS"/>
    <property type="match status" value="1"/>
</dbReference>
<keyword evidence="18" id="KW-1185">Reference proteome</keyword>
<dbReference type="GO" id="GO:0004826">
    <property type="term" value="F:phenylalanine-tRNA ligase activity"/>
    <property type="evidence" value="ECO:0007669"/>
    <property type="project" value="UniProtKB-EC"/>
</dbReference>
<evidence type="ECO:0000256" key="3">
    <source>
        <dbReference type="ARBA" id="ARBA00012814"/>
    </source>
</evidence>
<evidence type="ECO:0000256" key="7">
    <source>
        <dbReference type="ARBA" id="ARBA00022917"/>
    </source>
</evidence>
<dbReference type="SMART" id="SM00896">
    <property type="entry name" value="FDX-ACB"/>
    <property type="match status" value="1"/>
</dbReference>
<dbReference type="InterPro" id="IPR036690">
    <property type="entry name" value="Fdx_antiC-bd_sf"/>
</dbReference>
<evidence type="ECO:0000313" key="17">
    <source>
        <dbReference type="EMBL" id="ORY18759.1"/>
    </source>
</evidence>
<keyword evidence="10 17" id="KW-0030">Aminoacyl-tRNA synthetase</keyword>
<dbReference type="EMBL" id="MCFA01000005">
    <property type="protein sequence ID" value="ORY18759.1"/>
    <property type="molecule type" value="Genomic_DNA"/>
</dbReference>
<organism evidence="17 18">
    <name type="scientific">Clohesyomyces aquaticus</name>
    <dbReference type="NCBI Taxonomy" id="1231657"/>
    <lineage>
        <taxon>Eukaryota</taxon>
        <taxon>Fungi</taxon>
        <taxon>Dikarya</taxon>
        <taxon>Ascomycota</taxon>
        <taxon>Pezizomycotina</taxon>
        <taxon>Dothideomycetes</taxon>
        <taxon>Pleosporomycetidae</taxon>
        <taxon>Pleosporales</taxon>
        <taxon>Lindgomycetaceae</taxon>
        <taxon>Clohesyomyces</taxon>
    </lineage>
</organism>
<dbReference type="EC" id="6.1.1.20" evidence="3"/>
<sequence>MNTPSTILSAIPRRLHLQPDHPLAITRQLIESRFLDYKHHNTLFPVVTVKQNFDSLGFPADHVGRSRTDTYYLNKDTVLRTHTSAHQADIFRKNESAGYLISADVYRRDAIDRSHYPVFHQMEGARTWDRESLGQSKSLEEAIWADVAKIPTHSINVGDPNPTFHPERNPLQECHSAGEVEAIAAHLKRSLEDVVVAIFNAASSAAAAAGEISASQDEPLKVRWVEAYFPFTSPSWELEIFWQDDWLEVLGCGIIKQDIMDNAGVPNRLGWAFGLGLERIAMLLYSIPDIRLFWSTDPRFLSQFSSGEPIRRFVPFSKYPACFKDVSFWLRSTSSAAGGLSRNASSPVDFHENDVMEVAREVCGDLVEDVRLVDEFTHPKTGRKSFCYRTNYRSLERTLTNEETNELHERFRQQLVDKLGVELR</sequence>
<dbReference type="PROSITE" id="PS51447">
    <property type="entry name" value="FDX_ACB"/>
    <property type="match status" value="1"/>
</dbReference>
<protein>
    <recommendedName>
        <fullName evidence="14">Phenylalanine--tRNA ligase, mitochondrial</fullName>
        <ecNumber evidence="3">6.1.1.20</ecNumber>
    </recommendedName>
    <alternativeName>
        <fullName evidence="11">Phenylalanyl-tRNA synthetase</fullName>
    </alternativeName>
</protein>
<dbReference type="GO" id="GO:0005759">
    <property type="term" value="C:mitochondrial matrix"/>
    <property type="evidence" value="ECO:0007669"/>
    <property type="project" value="UniProtKB-SubCell"/>
</dbReference>
<evidence type="ECO:0000256" key="9">
    <source>
        <dbReference type="ARBA" id="ARBA00023128"/>
    </source>
</evidence>
<evidence type="ECO:0000313" key="18">
    <source>
        <dbReference type="Proteomes" id="UP000193144"/>
    </source>
</evidence>
<dbReference type="Gene3D" id="3.30.70.380">
    <property type="entry name" value="Ferrodoxin-fold anticodon-binding domain"/>
    <property type="match status" value="1"/>
</dbReference>
<feature type="domain" description="FDX-ACB" evidence="16">
    <location>
        <begin position="317"/>
        <end position="424"/>
    </location>
</feature>
<gene>
    <name evidence="17" type="ORF">BCR34DRAFT_293790</name>
</gene>
<dbReference type="Proteomes" id="UP000193144">
    <property type="component" value="Unassembled WGS sequence"/>
</dbReference>
<dbReference type="OrthoDB" id="4457at2759"/>
<dbReference type="GO" id="GO:0006432">
    <property type="term" value="P:phenylalanyl-tRNA aminoacylation"/>
    <property type="evidence" value="ECO:0007669"/>
    <property type="project" value="InterPro"/>
</dbReference>
<evidence type="ECO:0000256" key="12">
    <source>
        <dbReference type="ARBA" id="ARBA00049255"/>
    </source>
</evidence>
<dbReference type="AlphaFoldDB" id="A0A1Y2A8A7"/>
<dbReference type="InterPro" id="IPR006195">
    <property type="entry name" value="aa-tRNA-synth_II"/>
</dbReference>
<dbReference type="Gene3D" id="3.30.930.10">
    <property type="entry name" value="Bira Bifunctional Protein, Domain 2"/>
    <property type="match status" value="1"/>
</dbReference>
<accession>A0A1Y2A8A7</accession>
<dbReference type="InterPro" id="IPR045864">
    <property type="entry name" value="aa-tRNA-synth_II/BPL/LPL"/>
</dbReference>
<proteinExistence type="inferred from homology"/>
<evidence type="ECO:0000256" key="10">
    <source>
        <dbReference type="ARBA" id="ARBA00023146"/>
    </source>
</evidence>
<dbReference type="CDD" id="cd00496">
    <property type="entry name" value="PheRS_alpha_core"/>
    <property type="match status" value="1"/>
</dbReference>
<dbReference type="PANTHER" id="PTHR11538:SF41">
    <property type="entry name" value="PHENYLALANINE--TRNA LIGASE, MITOCHONDRIAL"/>
    <property type="match status" value="1"/>
</dbReference>
<evidence type="ECO:0000256" key="6">
    <source>
        <dbReference type="ARBA" id="ARBA00022840"/>
    </source>
</evidence>
<keyword evidence="4" id="KW-0436">Ligase</keyword>
<evidence type="ECO:0000256" key="4">
    <source>
        <dbReference type="ARBA" id="ARBA00022598"/>
    </source>
</evidence>
<comment type="caution">
    <text evidence="17">The sequence shown here is derived from an EMBL/GenBank/DDBJ whole genome shotgun (WGS) entry which is preliminary data.</text>
</comment>
<evidence type="ECO:0000256" key="2">
    <source>
        <dbReference type="ARBA" id="ARBA00008226"/>
    </source>
</evidence>
<evidence type="ECO:0000256" key="13">
    <source>
        <dbReference type="ARBA" id="ARBA00057761"/>
    </source>
</evidence>
<evidence type="ECO:0000259" key="15">
    <source>
        <dbReference type="PROSITE" id="PS50862"/>
    </source>
</evidence>
<dbReference type="SUPFAM" id="SSF55681">
    <property type="entry name" value="Class II aaRS and biotin synthetases"/>
    <property type="match status" value="1"/>
</dbReference>
<dbReference type="GO" id="GO:0005524">
    <property type="term" value="F:ATP binding"/>
    <property type="evidence" value="ECO:0007669"/>
    <property type="project" value="UniProtKB-KW"/>
</dbReference>
<evidence type="ECO:0000256" key="11">
    <source>
        <dbReference type="ARBA" id="ARBA00031194"/>
    </source>
</evidence>
<dbReference type="Pfam" id="PF03147">
    <property type="entry name" value="FDX-ACB"/>
    <property type="match status" value="1"/>
</dbReference>
<comment type="subcellular location">
    <subcellularLocation>
        <location evidence="1">Mitochondrion matrix</location>
    </subcellularLocation>
</comment>
<feature type="domain" description="Aminoacyl-transfer RNA synthetases class-II family profile" evidence="15">
    <location>
        <begin position="103"/>
        <end position="315"/>
    </location>
</feature>
<keyword evidence="5" id="KW-0547">Nucleotide-binding</keyword>
<keyword evidence="9" id="KW-0496">Mitochondrion</keyword>
<dbReference type="NCBIfam" id="TIGR00469">
    <property type="entry name" value="pheS_mito"/>
    <property type="match status" value="1"/>
</dbReference>
<keyword evidence="7" id="KW-0648">Protein biosynthesis</keyword>
<name>A0A1Y2A8A7_9PLEO</name>
<dbReference type="InterPro" id="IPR002319">
    <property type="entry name" value="Phenylalanyl-tRNA_Synthase"/>
</dbReference>
<dbReference type="InterPro" id="IPR005121">
    <property type="entry name" value="Fdx_antiC-bd"/>
</dbReference>
<comment type="similarity">
    <text evidence="2">Belongs to the class-II aminoacyl-tRNA synthetase family.</text>
</comment>
<evidence type="ECO:0000256" key="14">
    <source>
        <dbReference type="ARBA" id="ARBA00073229"/>
    </source>
</evidence>
<evidence type="ECO:0000256" key="8">
    <source>
        <dbReference type="ARBA" id="ARBA00022946"/>
    </source>
</evidence>